<name>A0A1J0E9A1_PRORE</name>
<dbReference type="Pfam" id="PF12759">
    <property type="entry name" value="HTH_Tnp_IS1"/>
    <property type="match status" value="1"/>
</dbReference>
<feature type="domain" description="Insertion element IS1 protein InsA helix-turn-helix" evidence="1">
    <location>
        <begin position="15"/>
        <end position="44"/>
    </location>
</feature>
<reference evidence="2" key="1">
    <citation type="submission" date="2019-02" db="EMBL/GenBank/DDBJ databases">
        <title>Genomic characterization of isolates from hospital effluents in KZN, South Africa.</title>
        <authorList>
            <person name="Ntshobeni N."/>
            <person name="Allam M."/>
            <person name="Ismail A."/>
            <person name="Amoako D."/>
            <person name="Essack S."/>
            <person name="Chenia H."/>
        </authorList>
    </citation>
    <scope>NUCLEOTIDE SEQUENCE</scope>
    <source>
        <strain evidence="2">AFE97_S1</strain>
    </source>
</reference>
<evidence type="ECO:0000313" key="2">
    <source>
        <dbReference type="EMBL" id="MBX6982228.1"/>
    </source>
</evidence>
<dbReference type="GO" id="GO:0006313">
    <property type="term" value="P:DNA transposition"/>
    <property type="evidence" value="ECO:0007669"/>
    <property type="project" value="TreeGrafter"/>
</dbReference>
<sequence length="49" mass="5658">MLSLPSLRQRFQVDYEYRACQSGKKDKIIDLTVNNAGICDTARTPQHIY</sequence>
<dbReference type="InterPro" id="IPR024431">
    <property type="entry name" value="InsA_HTH_dom"/>
</dbReference>
<dbReference type="EMBL" id="SHDO01000025">
    <property type="protein sequence ID" value="MBX6982228.1"/>
    <property type="molecule type" value="Genomic_DNA"/>
</dbReference>
<dbReference type="Proteomes" id="UP000824410">
    <property type="component" value="Unassembled WGS sequence"/>
</dbReference>
<dbReference type="InterPro" id="IPR051252">
    <property type="entry name" value="IS1_transposase_InsA"/>
</dbReference>
<gene>
    <name evidence="2" type="ORF">EX242_18465</name>
</gene>
<dbReference type="OrthoDB" id="9783238at2"/>
<dbReference type="PANTHER" id="PTHR47923">
    <property type="entry name" value="INSERTION ELEMENT IS1 1 PROTEIN INSA-RELATED"/>
    <property type="match status" value="1"/>
</dbReference>
<comment type="caution">
    <text evidence="2">The sequence shown here is derived from an EMBL/GenBank/DDBJ whole genome shotgun (WGS) entry which is preliminary data.</text>
</comment>
<protein>
    <recommendedName>
        <fullName evidence="1">Insertion element IS1 protein InsA helix-turn-helix domain-containing protein</fullName>
    </recommendedName>
</protein>
<dbReference type="KEGG" id="prg:RB151_029160"/>
<proteinExistence type="predicted"/>
<dbReference type="AlphaFoldDB" id="A0A1J0E9A1"/>
<organism evidence="2 3">
    <name type="scientific">Providencia rettgeri</name>
    <dbReference type="NCBI Taxonomy" id="587"/>
    <lineage>
        <taxon>Bacteria</taxon>
        <taxon>Pseudomonadati</taxon>
        <taxon>Pseudomonadota</taxon>
        <taxon>Gammaproteobacteria</taxon>
        <taxon>Enterobacterales</taxon>
        <taxon>Morganellaceae</taxon>
        <taxon>Providencia</taxon>
    </lineage>
</organism>
<dbReference type="PANTHER" id="PTHR47923:SF1">
    <property type="entry name" value="INSERTION ELEMENT IS1 1 PROTEIN INSA-RELATED"/>
    <property type="match status" value="1"/>
</dbReference>
<evidence type="ECO:0000313" key="3">
    <source>
        <dbReference type="Proteomes" id="UP000824410"/>
    </source>
</evidence>
<accession>A0A1J0E9A1</accession>
<evidence type="ECO:0000259" key="1">
    <source>
        <dbReference type="Pfam" id="PF12759"/>
    </source>
</evidence>